<dbReference type="PANTHER" id="PTHR11707:SF28">
    <property type="entry name" value="60 KDA LYSOPHOSPHOLIPASE"/>
    <property type="match status" value="1"/>
</dbReference>
<evidence type="ECO:0000256" key="1">
    <source>
        <dbReference type="ARBA" id="ARBA00010518"/>
    </source>
</evidence>
<dbReference type="InterPro" id="IPR040919">
    <property type="entry name" value="Asparaginase_C"/>
</dbReference>
<dbReference type="SMART" id="SM00870">
    <property type="entry name" value="Asparaginase"/>
    <property type="match status" value="1"/>
</dbReference>
<dbReference type="Proteomes" id="UP001338125">
    <property type="component" value="Unassembled WGS sequence"/>
</dbReference>
<dbReference type="EMBL" id="JAVFKD010000002">
    <property type="protein sequence ID" value="KAK5997344.1"/>
    <property type="molecule type" value="Genomic_DNA"/>
</dbReference>
<dbReference type="InterPro" id="IPR036152">
    <property type="entry name" value="Asp/glu_Ase-like_sf"/>
</dbReference>
<evidence type="ECO:0000259" key="7">
    <source>
        <dbReference type="Pfam" id="PF00710"/>
    </source>
</evidence>
<organism evidence="9 10">
    <name type="scientific">Cladobotryum mycophilum</name>
    <dbReference type="NCBI Taxonomy" id="491253"/>
    <lineage>
        <taxon>Eukaryota</taxon>
        <taxon>Fungi</taxon>
        <taxon>Dikarya</taxon>
        <taxon>Ascomycota</taxon>
        <taxon>Pezizomycotina</taxon>
        <taxon>Sordariomycetes</taxon>
        <taxon>Hypocreomycetidae</taxon>
        <taxon>Hypocreales</taxon>
        <taxon>Hypocreaceae</taxon>
        <taxon>Cladobotryum</taxon>
    </lineage>
</organism>
<comment type="similarity">
    <text evidence="1 6">Belongs to the asparaginase 1 family.</text>
</comment>
<dbReference type="InterPro" id="IPR027475">
    <property type="entry name" value="Asparaginase/glutaminase_AS2"/>
</dbReference>
<sequence>MPNKGTTAGYSSGTITITDIIDKNPHLKQIANVKGLQLCNIGSPDITSSLLIQMAQQIQADLARPDILGVVVTHGTDTMEETSFFLDTTIKSDKPVVLVGAMRPATALSADGNMNLFQAATLAASSEGKNRGVMVVHNDTILAGRYMIKSHANRIHTFVAGDHGCLGTFENGRSMFSYPPSRPRNWIQFDIKALKADKGLPRVDIIYGHLDTSIDLITSAIQNGANGLVLAGMGAGCWTTAGGKTLTAVVKKKGNFPLVASYRTAFGYVGLDEDIYGLGHIAMGGGFLNPVKCRLLLQLCLAKNLTPDQCRKAFE</sequence>
<proteinExistence type="inferred from homology"/>
<evidence type="ECO:0000256" key="3">
    <source>
        <dbReference type="ARBA" id="ARBA00022801"/>
    </source>
</evidence>
<evidence type="ECO:0000259" key="8">
    <source>
        <dbReference type="Pfam" id="PF17763"/>
    </source>
</evidence>
<comment type="catalytic activity">
    <reaction evidence="4">
        <text>L-asparagine + H2O = L-aspartate + NH4(+)</text>
        <dbReference type="Rhea" id="RHEA:21016"/>
        <dbReference type="ChEBI" id="CHEBI:15377"/>
        <dbReference type="ChEBI" id="CHEBI:28938"/>
        <dbReference type="ChEBI" id="CHEBI:29991"/>
        <dbReference type="ChEBI" id="CHEBI:58048"/>
        <dbReference type="EC" id="3.5.1.1"/>
    </reaction>
</comment>
<dbReference type="PIRSF" id="PIRSF001220">
    <property type="entry name" value="L-ASNase_gatD"/>
    <property type="match status" value="1"/>
</dbReference>
<feature type="domain" description="L-asparaginase N-terminal" evidence="7">
    <location>
        <begin position="13"/>
        <end position="179"/>
    </location>
</feature>
<dbReference type="InterPro" id="IPR006034">
    <property type="entry name" value="Asparaginase/glutaminase-like"/>
</dbReference>
<comment type="caution">
    <text evidence="9">The sequence shown here is derived from an EMBL/GenBank/DDBJ whole genome shotgun (WGS) entry which is preliminary data.</text>
</comment>
<dbReference type="Gene3D" id="3.40.50.40">
    <property type="match status" value="1"/>
</dbReference>
<evidence type="ECO:0000256" key="5">
    <source>
        <dbReference type="PROSITE-ProRule" id="PRU10100"/>
    </source>
</evidence>
<dbReference type="PROSITE" id="PS51732">
    <property type="entry name" value="ASN_GLN_ASE_3"/>
    <property type="match status" value="1"/>
</dbReference>
<feature type="domain" description="Asparaginase/glutaminase C-terminal" evidence="8">
    <location>
        <begin position="202"/>
        <end position="314"/>
    </location>
</feature>
<dbReference type="PIRSF" id="PIRSF500176">
    <property type="entry name" value="L_ASNase"/>
    <property type="match status" value="1"/>
</dbReference>
<gene>
    <name evidence="9" type="ORF">PT974_02699</name>
</gene>
<accession>A0ABR0SYY4</accession>
<dbReference type="Gene3D" id="3.40.50.1170">
    <property type="entry name" value="L-asparaginase, N-terminal domain"/>
    <property type="match status" value="1"/>
</dbReference>
<dbReference type="PROSITE" id="PS00917">
    <property type="entry name" value="ASN_GLN_ASE_2"/>
    <property type="match status" value="1"/>
</dbReference>
<dbReference type="SUPFAM" id="SSF53774">
    <property type="entry name" value="Glutaminase/Asparaginase"/>
    <property type="match status" value="1"/>
</dbReference>
<dbReference type="InterPro" id="IPR027473">
    <property type="entry name" value="L-asparaginase_C"/>
</dbReference>
<evidence type="ECO:0000256" key="6">
    <source>
        <dbReference type="RuleBase" id="RU004456"/>
    </source>
</evidence>
<name>A0ABR0SYY4_9HYPO</name>
<dbReference type="Pfam" id="PF00710">
    <property type="entry name" value="Asparaginase"/>
    <property type="match status" value="1"/>
</dbReference>
<evidence type="ECO:0000313" key="10">
    <source>
        <dbReference type="Proteomes" id="UP001338125"/>
    </source>
</evidence>
<dbReference type="InterPro" id="IPR027474">
    <property type="entry name" value="L-asparaginase_N"/>
</dbReference>
<dbReference type="InterPro" id="IPR037152">
    <property type="entry name" value="L-asparaginase_N_sf"/>
</dbReference>
<dbReference type="CDD" id="cd08964">
    <property type="entry name" value="L-asparaginase_II"/>
    <property type="match status" value="1"/>
</dbReference>
<evidence type="ECO:0000256" key="4">
    <source>
        <dbReference type="ARBA" id="ARBA00049366"/>
    </source>
</evidence>
<evidence type="ECO:0000313" key="9">
    <source>
        <dbReference type="EMBL" id="KAK5997344.1"/>
    </source>
</evidence>
<dbReference type="NCBIfam" id="TIGR00520">
    <property type="entry name" value="asnASE_II"/>
    <property type="match status" value="1"/>
</dbReference>
<reference evidence="9 10" key="1">
    <citation type="submission" date="2024-01" db="EMBL/GenBank/DDBJ databases">
        <title>Complete genome of Cladobotryum mycophilum ATHUM6906.</title>
        <authorList>
            <person name="Christinaki A.C."/>
            <person name="Myridakis A.I."/>
            <person name="Kouvelis V.N."/>
        </authorList>
    </citation>
    <scope>NUCLEOTIDE SEQUENCE [LARGE SCALE GENOMIC DNA]</scope>
    <source>
        <strain evidence="9 10">ATHUM6906</strain>
    </source>
</reference>
<keyword evidence="3" id="KW-0378">Hydrolase</keyword>
<keyword evidence="10" id="KW-1185">Reference proteome</keyword>
<dbReference type="InterPro" id="IPR004550">
    <property type="entry name" value="AsnASE_II"/>
</dbReference>
<dbReference type="Pfam" id="PF17763">
    <property type="entry name" value="Asparaginase_C"/>
    <property type="match status" value="1"/>
</dbReference>
<protein>
    <recommendedName>
        <fullName evidence="2">asparaginase</fullName>
        <ecNumber evidence="2">3.5.1.1</ecNumber>
    </recommendedName>
</protein>
<dbReference type="EC" id="3.5.1.1" evidence="2"/>
<dbReference type="PRINTS" id="PR00139">
    <property type="entry name" value="ASNGLNASE"/>
</dbReference>
<dbReference type="PANTHER" id="PTHR11707">
    <property type="entry name" value="L-ASPARAGINASE"/>
    <property type="match status" value="1"/>
</dbReference>
<feature type="active site" evidence="5">
    <location>
        <position position="76"/>
    </location>
</feature>
<evidence type="ECO:0000256" key="2">
    <source>
        <dbReference type="ARBA" id="ARBA00012920"/>
    </source>
</evidence>